<reference evidence="2" key="1">
    <citation type="submission" date="2023-07" db="EMBL/GenBank/DDBJ databases">
        <title>Chromosome-level genome assembly of Artemia franciscana.</title>
        <authorList>
            <person name="Jo E."/>
        </authorList>
    </citation>
    <scope>NUCLEOTIDE SEQUENCE</scope>
    <source>
        <tissue evidence="2">Whole body</tissue>
    </source>
</reference>
<dbReference type="PANTHER" id="PTHR10048:SF15">
    <property type="entry name" value="PHOSPHATIDYLINOSITOL 4-KINASE ALPHA"/>
    <property type="match status" value="1"/>
</dbReference>
<organism evidence="2 3">
    <name type="scientific">Artemia franciscana</name>
    <name type="common">Brine shrimp</name>
    <name type="synonym">Artemia sanfranciscana</name>
    <dbReference type="NCBI Taxonomy" id="6661"/>
    <lineage>
        <taxon>Eukaryota</taxon>
        <taxon>Metazoa</taxon>
        <taxon>Ecdysozoa</taxon>
        <taxon>Arthropoda</taxon>
        <taxon>Crustacea</taxon>
        <taxon>Branchiopoda</taxon>
        <taxon>Anostraca</taxon>
        <taxon>Artemiidae</taxon>
        <taxon>Artemia</taxon>
    </lineage>
</organism>
<accession>A0AA88I081</accession>
<dbReference type="Proteomes" id="UP001187531">
    <property type="component" value="Unassembled WGS sequence"/>
</dbReference>
<comment type="caution">
    <text evidence="2">The sequence shown here is derived from an EMBL/GenBank/DDBJ whole genome shotgun (WGS) entry which is preliminary data.</text>
</comment>
<dbReference type="InterPro" id="IPR015433">
    <property type="entry name" value="PI3/4_kinase"/>
</dbReference>
<comment type="similarity">
    <text evidence="1">Belongs to the PI3/PI4-kinase family. Type III PI4K subfamily.</text>
</comment>
<dbReference type="Gene3D" id="3.30.1010.10">
    <property type="entry name" value="Phosphatidylinositol 3-kinase Catalytic Subunit, Chain A, domain 4"/>
    <property type="match status" value="1"/>
</dbReference>
<proteinExistence type="inferred from homology"/>
<dbReference type="GO" id="GO:0048015">
    <property type="term" value="P:phosphatidylinositol-mediated signaling"/>
    <property type="evidence" value="ECO:0007669"/>
    <property type="project" value="TreeGrafter"/>
</dbReference>
<protein>
    <submittedName>
        <fullName evidence="2">Uncharacterized protein</fullName>
    </submittedName>
</protein>
<dbReference type="EMBL" id="JAVRJZ010000008">
    <property type="protein sequence ID" value="KAK2719150.1"/>
    <property type="molecule type" value="Genomic_DNA"/>
</dbReference>
<dbReference type="GO" id="GO:0005886">
    <property type="term" value="C:plasma membrane"/>
    <property type="evidence" value="ECO:0007669"/>
    <property type="project" value="TreeGrafter"/>
</dbReference>
<dbReference type="GO" id="GO:0005737">
    <property type="term" value="C:cytoplasm"/>
    <property type="evidence" value="ECO:0007669"/>
    <property type="project" value="TreeGrafter"/>
</dbReference>
<dbReference type="AlphaFoldDB" id="A0AA88I081"/>
<name>A0AA88I081_ARTSF</name>
<evidence type="ECO:0000313" key="2">
    <source>
        <dbReference type="EMBL" id="KAK2719150.1"/>
    </source>
</evidence>
<dbReference type="GO" id="GO:0004430">
    <property type="term" value="F:1-phosphatidylinositol 4-kinase activity"/>
    <property type="evidence" value="ECO:0007669"/>
    <property type="project" value="TreeGrafter"/>
</dbReference>
<gene>
    <name evidence="2" type="ORF">QYM36_004847</name>
</gene>
<feature type="non-terminal residue" evidence="2">
    <location>
        <position position="181"/>
    </location>
</feature>
<sequence>ESHLQEYVKTLARRSGLAAHQLIWNMDVNKFKDKEGRRRDPVLYDILDGIVNSIIEGFSDADRECYTQEFAFVEAITSISEKITEFPKGEERKTACNKFLQEIDVPKDCYLPCSPEAIVLDIDNTMKNFFMDSERSDCSPVTENLGQFESPNPSRDILVEGILGLVAPVVDKLNLAVLSTR</sequence>
<evidence type="ECO:0000313" key="3">
    <source>
        <dbReference type="Proteomes" id="UP001187531"/>
    </source>
</evidence>
<evidence type="ECO:0000256" key="1">
    <source>
        <dbReference type="ARBA" id="ARBA00006209"/>
    </source>
</evidence>
<dbReference type="PANTHER" id="PTHR10048">
    <property type="entry name" value="PHOSPHATIDYLINOSITOL KINASE"/>
    <property type="match status" value="1"/>
</dbReference>
<keyword evidence="3" id="KW-1185">Reference proteome</keyword>
<dbReference type="GO" id="GO:0046854">
    <property type="term" value="P:phosphatidylinositol phosphate biosynthetic process"/>
    <property type="evidence" value="ECO:0007669"/>
    <property type="project" value="InterPro"/>
</dbReference>